<proteinExistence type="predicted"/>
<evidence type="ECO:0000259" key="8">
    <source>
        <dbReference type="PROSITE" id="PS51379"/>
    </source>
</evidence>
<dbReference type="RefSeq" id="WP_272735801.1">
    <property type="nucleotide sequence ID" value="NZ_CP116942.1"/>
</dbReference>
<name>A0AAF0BUN9_9ACTN</name>
<keyword evidence="6" id="KW-0411">Iron-sulfur</keyword>
<protein>
    <submittedName>
        <fullName evidence="9">Ferredoxin</fullName>
    </submittedName>
</protein>
<dbReference type="PANTHER" id="PTHR36923:SF3">
    <property type="entry name" value="FERREDOXIN"/>
    <property type="match status" value="1"/>
</dbReference>
<dbReference type="AlphaFoldDB" id="A0AAF0BUN9"/>
<dbReference type="PROSITE" id="PS51379">
    <property type="entry name" value="4FE4S_FER_2"/>
    <property type="match status" value="1"/>
</dbReference>
<accession>A0AAF0BUN9</accession>
<evidence type="ECO:0000256" key="2">
    <source>
        <dbReference type="ARBA" id="ARBA00022448"/>
    </source>
</evidence>
<dbReference type="Proteomes" id="UP001216390">
    <property type="component" value="Chromosome"/>
</dbReference>
<comment type="cofactor">
    <cofactor evidence="1">
        <name>[3Fe-4S] cluster</name>
        <dbReference type="ChEBI" id="CHEBI:21137"/>
    </cofactor>
</comment>
<dbReference type="GO" id="GO:0051538">
    <property type="term" value="F:3 iron, 4 sulfur cluster binding"/>
    <property type="evidence" value="ECO:0007669"/>
    <property type="project" value="UniProtKB-KW"/>
</dbReference>
<dbReference type="PANTHER" id="PTHR36923">
    <property type="entry name" value="FERREDOXIN"/>
    <property type="match status" value="1"/>
</dbReference>
<dbReference type="InterPro" id="IPR017896">
    <property type="entry name" value="4Fe4S_Fe-S-bd"/>
</dbReference>
<organism evidence="9 10">
    <name type="scientific">Iamia majanohamensis</name>
    <dbReference type="NCBI Taxonomy" id="467976"/>
    <lineage>
        <taxon>Bacteria</taxon>
        <taxon>Bacillati</taxon>
        <taxon>Actinomycetota</taxon>
        <taxon>Acidimicrobiia</taxon>
        <taxon>Acidimicrobiales</taxon>
        <taxon>Iamiaceae</taxon>
        <taxon>Iamia</taxon>
    </lineage>
</organism>
<dbReference type="GO" id="GO:0046872">
    <property type="term" value="F:metal ion binding"/>
    <property type="evidence" value="ECO:0007669"/>
    <property type="project" value="UniProtKB-KW"/>
</dbReference>
<evidence type="ECO:0000256" key="7">
    <source>
        <dbReference type="ARBA" id="ARBA00023291"/>
    </source>
</evidence>
<evidence type="ECO:0000256" key="1">
    <source>
        <dbReference type="ARBA" id="ARBA00001927"/>
    </source>
</evidence>
<evidence type="ECO:0000313" key="10">
    <source>
        <dbReference type="Proteomes" id="UP001216390"/>
    </source>
</evidence>
<dbReference type="InterPro" id="IPR051269">
    <property type="entry name" value="Fe-S_cluster_ET"/>
</dbReference>
<evidence type="ECO:0000256" key="6">
    <source>
        <dbReference type="ARBA" id="ARBA00023014"/>
    </source>
</evidence>
<evidence type="ECO:0000256" key="3">
    <source>
        <dbReference type="ARBA" id="ARBA00022723"/>
    </source>
</evidence>
<keyword evidence="3" id="KW-0479">Metal-binding</keyword>
<dbReference type="SUPFAM" id="SSF54862">
    <property type="entry name" value="4Fe-4S ferredoxins"/>
    <property type="match status" value="1"/>
</dbReference>
<keyword evidence="10" id="KW-1185">Reference proteome</keyword>
<keyword evidence="5" id="KW-0408">Iron</keyword>
<evidence type="ECO:0000313" key="9">
    <source>
        <dbReference type="EMBL" id="WCO66278.1"/>
    </source>
</evidence>
<dbReference type="Gene3D" id="3.30.70.20">
    <property type="match status" value="1"/>
</dbReference>
<sequence>MLCALAIVRGMRVHVDQEKCQGHNRCVALAPDLFEVDDYGTAWVKGAGVVPEGQEEAARLALDNCPEYAITITDD</sequence>
<evidence type="ECO:0000256" key="5">
    <source>
        <dbReference type="ARBA" id="ARBA00023004"/>
    </source>
</evidence>
<evidence type="ECO:0000256" key="4">
    <source>
        <dbReference type="ARBA" id="ARBA00022982"/>
    </source>
</evidence>
<keyword evidence="7" id="KW-0003">3Fe-4S</keyword>
<reference evidence="9" key="1">
    <citation type="submission" date="2023-01" db="EMBL/GenBank/DDBJ databases">
        <title>The diversity of Class Acidimicrobiia in South China Sea sediment environments and the proposal of Iamia marina sp. nov., a novel species of the genus Iamia.</title>
        <authorList>
            <person name="He Y."/>
            <person name="Tian X."/>
        </authorList>
    </citation>
    <scope>NUCLEOTIDE SEQUENCE</scope>
    <source>
        <strain evidence="9">DSM 19957</strain>
    </source>
</reference>
<keyword evidence="2" id="KW-0813">Transport</keyword>
<dbReference type="Pfam" id="PF13459">
    <property type="entry name" value="Fer4_15"/>
    <property type="match status" value="1"/>
</dbReference>
<dbReference type="KEGG" id="ima:PO878_17390"/>
<feature type="domain" description="4Fe-4S ferredoxin-type" evidence="8">
    <location>
        <begin position="11"/>
        <end position="39"/>
    </location>
</feature>
<gene>
    <name evidence="9" type="ORF">PO878_17390</name>
</gene>
<keyword evidence="4" id="KW-0249">Electron transport</keyword>
<dbReference type="EMBL" id="CP116942">
    <property type="protein sequence ID" value="WCO66278.1"/>
    <property type="molecule type" value="Genomic_DNA"/>
</dbReference>